<protein>
    <submittedName>
        <fullName evidence="1">Uncharacterized protein</fullName>
    </submittedName>
</protein>
<name>A0A0P6XTL6_9CHLR</name>
<organism evidence="1 2">
    <name type="scientific">Herpetosiphon geysericola</name>
    <dbReference type="NCBI Taxonomy" id="70996"/>
    <lineage>
        <taxon>Bacteria</taxon>
        <taxon>Bacillati</taxon>
        <taxon>Chloroflexota</taxon>
        <taxon>Chloroflexia</taxon>
        <taxon>Herpetosiphonales</taxon>
        <taxon>Herpetosiphonaceae</taxon>
        <taxon>Herpetosiphon</taxon>
    </lineage>
</organism>
<proteinExistence type="predicted"/>
<keyword evidence="2" id="KW-1185">Reference proteome</keyword>
<accession>A0A0P6XTL6</accession>
<gene>
    <name evidence="1" type="ORF">SE18_11650</name>
</gene>
<sequence length="75" mass="8125">MATLPSSNLMFTINGPNRTNVRKKQAMLASAKRIIPQPLLCSVKNEKLGLTIVKNPLALAAFGQQPAPRDELSPI</sequence>
<comment type="caution">
    <text evidence="1">The sequence shown here is derived from an EMBL/GenBank/DDBJ whole genome shotgun (WGS) entry which is preliminary data.</text>
</comment>
<dbReference type="Proteomes" id="UP000050277">
    <property type="component" value="Unassembled WGS sequence"/>
</dbReference>
<evidence type="ECO:0000313" key="2">
    <source>
        <dbReference type="Proteomes" id="UP000050277"/>
    </source>
</evidence>
<dbReference type="STRING" id="70996.SE18_11650"/>
<evidence type="ECO:0000313" key="1">
    <source>
        <dbReference type="EMBL" id="KPL86643.1"/>
    </source>
</evidence>
<dbReference type="AlphaFoldDB" id="A0A0P6XTL6"/>
<dbReference type="EMBL" id="LGKP01000021">
    <property type="protein sequence ID" value="KPL86643.1"/>
    <property type="molecule type" value="Genomic_DNA"/>
</dbReference>
<reference evidence="1 2" key="1">
    <citation type="submission" date="2015-07" db="EMBL/GenBank/DDBJ databases">
        <title>Whole genome sequence of Herpetosiphon geysericola DSM 7119.</title>
        <authorList>
            <person name="Hemp J."/>
            <person name="Ward L.M."/>
            <person name="Pace L.A."/>
            <person name="Fischer W.W."/>
        </authorList>
    </citation>
    <scope>NUCLEOTIDE SEQUENCE [LARGE SCALE GENOMIC DNA]</scope>
    <source>
        <strain evidence="1 2">DSM 7119</strain>
    </source>
</reference>